<evidence type="ECO:0000259" key="1">
    <source>
        <dbReference type="Pfam" id="PF05225"/>
    </source>
</evidence>
<dbReference type="EMBL" id="JARBDR010000141">
    <property type="protein sequence ID" value="KAJ8320167.1"/>
    <property type="molecule type" value="Genomic_DNA"/>
</dbReference>
<dbReference type="Pfam" id="PF05225">
    <property type="entry name" value="HTH_psq"/>
    <property type="match status" value="1"/>
</dbReference>
<dbReference type="Proteomes" id="UP001217089">
    <property type="component" value="Unassembled WGS sequence"/>
</dbReference>
<comment type="caution">
    <text evidence="2">The sequence shown here is derived from an EMBL/GenBank/DDBJ whole genome shotgun (WGS) entry which is preliminary data.</text>
</comment>
<name>A0ABQ9FSC8_TEGGR</name>
<accession>A0ABQ9FSC8</accession>
<sequence length="90" mass="10155">MYVYATTTVKKKMKLKGLSVYKAARQYGVPESTLRDRTLGVVQLNSNPGPKTLLTYDKELKLKHNVEYMAGLGYGYARGDFLDISSDYSH</sequence>
<feature type="domain" description="HTH psq-type" evidence="1">
    <location>
        <begin position="16"/>
        <end position="37"/>
    </location>
</feature>
<reference evidence="2 3" key="1">
    <citation type="submission" date="2022-12" db="EMBL/GenBank/DDBJ databases">
        <title>Chromosome-level genome of Tegillarca granosa.</title>
        <authorList>
            <person name="Kim J."/>
        </authorList>
    </citation>
    <scope>NUCLEOTIDE SEQUENCE [LARGE SCALE GENOMIC DNA]</scope>
    <source>
        <strain evidence="2">Teg-2019</strain>
        <tissue evidence="2">Adductor muscle</tissue>
    </source>
</reference>
<dbReference type="InterPro" id="IPR009057">
    <property type="entry name" value="Homeodomain-like_sf"/>
</dbReference>
<keyword evidence="3" id="KW-1185">Reference proteome</keyword>
<evidence type="ECO:0000313" key="3">
    <source>
        <dbReference type="Proteomes" id="UP001217089"/>
    </source>
</evidence>
<feature type="non-terminal residue" evidence="2">
    <location>
        <position position="90"/>
    </location>
</feature>
<dbReference type="InterPro" id="IPR007889">
    <property type="entry name" value="HTH_Psq"/>
</dbReference>
<protein>
    <recommendedName>
        <fullName evidence="1">HTH psq-type domain-containing protein</fullName>
    </recommendedName>
</protein>
<organism evidence="2 3">
    <name type="scientific">Tegillarca granosa</name>
    <name type="common">Malaysian cockle</name>
    <name type="synonym">Anadara granosa</name>
    <dbReference type="NCBI Taxonomy" id="220873"/>
    <lineage>
        <taxon>Eukaryota</taxon>
        <taxon>Metazoa</taxon>
        <taxon>Spiralia</taxon>
        <taxon>Lophotrochozoa</taxon>
        <taxon>Mollusca</taxon>
        <taxon>Bivalvia</taxon>
        <taxon>Autobranchia</taxon>
        <taxon>Pteriomorphia</taxon>
        <taxon>Arcoida</taxon>
        <taxon>Arcoidea</taxon>
        <taxon>Arcidae</taxon>
        <taxon>Tegillarca</taxon>
    </lineage>
</organism>
<dbReference type="SUPFAM" id="SSF46689">
    <property type="entry name" value="Homeodomain-like"/>
    <property type="match status" value="1"/>
</dbReference>
<evidence type="ECO:0000313" key="2">
    <source>
        <dbReference type="EMBL" id="KAJ8320167.1"/>
    </source>
</evidence>
<proteinExistence type="predicted"/>
<dbReference type="Gene3D" id="1.10.10.60">
    <property type="entry name" value="Homeodomain-like"/>
    <property type="match status" value="1"/>
</dbReference>
<gene>
    <name evidence="2" type="ORF">KUTeg_001754</name>
</gene>